<keyword evidence="4" id="KW-1185">Reference proteome</keyword>
<feature type="transmembrane region" description="Helical" evidence="2">
    <location>
        <begin position="88"/>
        <end position="107"/>
    </location>
</feature>
<dbReference type="RefSeq" id="XP_029223464.1">
    <property type="nucleotide sequence ID" value="XM_029376421.1"/>
</dbReference>
<accession>A0A422MUM5</accession>
<dbReference type="Proteomes" id="UP000284403">
    <property type="component" value="Unassembled WGS sequence"/>
</dbReference>
<dbReference type="EMBL" id="MKKU01001202">
    <property type="protein sequence ID" value="RNE96897.1"/>
    <property type="molecule type" value="Genomic_DNA"/>
</dbReference>
<keyword evidence="2" id="KW-0472">Membrane</keyword>
<dbReference type="GeneID" id="40323221"/>
<comment type="caution">
    <text evidence="3">The sequence shown here is derived from an EMBL/GenBank/DDBJ whole genome shotgun (WGS) entry which is preliminary data.</text>
</comment>
<evidence type="ECO:0000313" key="4">
    <source>
        <dbReference type="Proteomes" id="UP000284403"/>
    </source>
</evidence>
<dbReference type="OrthoDB" id="273814at2759"/>
<keyword evidence="2" id="KW-1133">Transmembrane helix</keyword>
<feature type="transmembrane region" description="Helical" evidence="2">
    <location>
        <begin position="174"/>
        <end position="193"/>
    </location>
</feature>
<feature type="transmembrane region" description="Helical" evidence="2">
    <location>
        <begin position="205"/>
        <end position="229"/>
    </location>
</feature>
<evidence type="ECO:0000256" key="1">
    <source>
        <dbReference type="SAM" id="MobiDB-lite"/>
    </source>
</evidence>
<evidence type="ECO:0000256" key="2">
    <source>
        <dbReference type="SAM" id="Phobius"/>
    </source>
</evidence>
<sequence length="400" mass="45516">MSHGDNEAPCKPAEYVEGAGGPNSYSRNASSTHSLPHSLVPSEVYIPNRLGSTTMHLDGELRRDRAAVEKIVLYKEVKYNRINALNRFVIFLLCLLVPCVFCMAIGVGSTEWLVVAKDHNYRSIGLFFACLDGVAGLCLRRGSSWYPRVLRDRVTGKTICEASHAFVRAYITSMWMLGLVQFICIMLGLIVALRIANRPTRSHSSFVVMCLLLLALLCGVVVCVLFHFYTRCERQLCKSLRDPSLGCHVEYDWGFEVYIASICFNFCACITSLCLWSYPHSLRARTDQKYEQRREQERRRRERASTGAAEKGNPVNRLLRPILGEPEGPVYLTAEEFNITIEGADDWVYDDRSDLFYSFELDMFWDPLTRDYYSRELRSWQVTPQGMMGLRSAGKSRADG</sequence>
<evidence type="ECO:0000313" key="3">
    <source>
        <dbReference type="EMBL" id="RNE96897.1"/>
    </source>
</evidence>
<name>A0A422MUM5_9TRYP</name>
<feature type="compositionally biased region" description="Basic and acidic residues" evidence="1">
    <location>
        <begin position="289"/>
        <end position="299"/>
    </location>
</feature>
<proteinExistence type="predicted"/>
<feature type="region of interest" description="Disordered" evidence="1">
    <location>
        <begin position="289"/>
        <end position="312"/>
    </location>
</feature>
<protein>
    <submittedName>
        <fullName evidence="3">Uncharacterized protein</fullName>
    </submittedName>
</protein>
<gene>
    <name evidence="3" type="ORF">Tco025E_09610</name>
</gene>
<keyword evidence="2" id="KW-0812">Transmembrane</keyword>
<reference evidence="3 4" key="1">
    <citation type="journal article" date="2018" name="BMC Genomics">
        <title>Genomic comparison of Trypanosoma conorhini and Trypanosoma rangeli to Trypanosoma cruzi strains of high and low virulence.</title>
        <authorList>
            <person name="Bradwell K.R."/>
            <person name="Koparde V.N."/>
            <person name="Matveyev A.V."/>
            <person name="Serrano M.G."/>
            <person name="Alves J.M."/>
            <person name="Parikh H."/>
            <person name="Huang B."/>
            <person name="Lee V."/>
            <person name="Espinosa-Alvarez O."/>
            <person name="Ortiz P.A."/>
            <person name="Costa-Martins A.G."/>
            <person name="Teixeira M.M."/>
            <person name="Buck G.A."/>
        </authorList>
    </citation>
    <scope>NUCLEOTIDE SEQUENCE [LARGE SCALE GENOMIC DNA]</scope>
    <source>
        <strain evidence="3 4">025E</strain>
    </source>
</reference>
<dbReference type="Gene3D" id="1.20.140.150">
    <property type="match status" value="1"/>
</dbReference>
<feature type="transmembrane region" description="Helical" evidence="2">
    <location>
        <begin position="258"/>
        <end position="278"/>
    </location>
</feature>
<dbReference type="AlphaFoldDB" id="A0A422MUM5"/>
<organism evidence="3 4">
    <name type="scientific">Trypanosoma conorhini</name>
    <dbReference type="NCBI Taxonomy" id="83891"/>
    <lineage>
        <taxon>Eukaryota</taxon>
        <taxon>Discoba</taxon>
        <taxon>Euglenozoa</taxon>
        <taxon>Kinetoplastea</taxon>
        <taxon>Metakinetoplastina</taxon>
        <taxon>Trypanosomatida</taxon>
        <taxon>Trypanosomatidae</taxon>
        <taxon>Trypanosoma</taxon>
    </lineage>
</organism>